<feature type="transmembrane region" description="Helical" evidence="7">
    <location>
        <begin position="810"/>
        <end position="830"/>
    </location>
</feature>
<dbReference type="GO" id="GO:0005886">
    <property type="term" value="C:plasma membrane"/>
    <property type="evidence" value="ECO:0007669"/>
    <property type="project" value="UniProtKB-SubCell"/>
</dbReference>
<evidence type="ECO:0000313" key="11">
    <source>
        <dbReference type="Proteomes" id="UP000621210"/>
    </source>
</evidence>
<feature type="domain" description="MacB-like periplasmic core" evidence="9">
    <location>
        <begin position="489"/>
        <end position="690"/>
    </location>
</feature>
<comment type="subcellular location">
    <subcellularLocation>
        <location evidence="1">Cell membrane</location>
        <topology evidence="1">Multi-pass membrane protein</topology>
    </subcellularLocation>
</comment>
<dbReference type="PANTHER" id="PTHR30572">
    <property type="entry name" value="MEMBRANE COMPONENT OF TRANSPORTER-RELATED"/>
    <property type="match status" value="1"/>
</dbReference>
<keyword evidence="5 7" id="KW-0472">Membrane</keyword>
<dbReference type="AlphaFoldDB" id="A0A926L0P2"/>
<organism evidence="10 11">
    <name type="scientific">Streptomyces griseicoloratus</name>
    <dbReference type="NCBI Taxonomy" id="2752516"/>
    <lineage>
        <taxon>Bacteria</taxon>
        <taxon>Bacillati</taxon>
        <taxon>Actinomycetota</taxon>
        <taxon>Actinomycetes</taxon>
        <taxon>Kitasatosporales</taxon>
        <taxon>Streptomycetaceae</taxon>
        <taxon>Streptomyces</taxon>
    </lineage>
</organism>
<evidence type="ECO:0000256" key="4">
    <source>
        <dbReference type="ARBA" id="ARBA00022989"/>
    </source>
</evidence>
<reference evidence="10" key="1">
    <citation type="submission" date="2020-09" db="EMBL/GenBank/DDBJ databases">
        <title>Streptomyces grisecoloratus sp. nov., isolated from cotton soil.</title>
        <authorList>
            <person name="Xing L."/>
        </authorList>
    </citation>
    <scope>NUCLEOTIDE SEQUENCE</scope>
    <source>
        <strain evidence="10">TRM S81-3</strain>
    </source>
</reference>
<keyword evidence="11" id="KW-1185">Reference proteome</keyword>
<dbReference type="RefSeq" id="WP_188179152.1">
    <property type="nucleotide sequence ID" value="NZ_JACVQF010000101.1"/>
</dbReference>
<comment type="caution">
    <text evidence="10">The sequence shown here is derived from an EMBL/GenBank/DDBJ whole genome shotgun (WGS) entry which is preliminary data.</text>
</comment>
<dbReference type="PANTHER" id="PTHR30572:SF4">
    <property type="entry name" value="ABC TRANSPORTER PERMEASE YTRF"/>
    <property type="match status" value="1"/>
</dbReference>
<protein>
    <submittedName>
        <fullName evidence="10">ABC transporter permease</fullName>
    </submittedName>
</protein>
<keyword evidence="2" id="KW-1003">Cell membrane</keyword>
<evidence type="ECO:0000313" key="10">
    <source>
        <dbReference type="EMBL" id="MBD0418083.1"/>
    </source>
</evidence>
<feature type="transmembrane region" description="Helical" evidence="7">
    <location>
        <begin position="773"/>
        <end position="798"/>
    </location>
</feature>
<dbReference type="Proteomes" id="UP000621210">
    <property type="component" value="Unassembled WGS sequence"/>
</dbReference>
<dbReference type="EMBL" id="JACVQF010000101">
    <property type="protein sequence ID" value="MBD0418083.1"/>
    <property type="molecule type" value="Genomic_DNA"/>
</dbReference>
<sequence length="847" mass="87335">MLTATLKSLLSRKLRLVLSGLAIVLAVMFVSGAMVIKDTLNRSIDAQFSGAYEDIDLYVERKPKVEAQTADDPAVVPPVDRALVETVSRVEGVDRASGLVLAEGARAIGKDGKVVPGTGGPRYGGSWRGESDLINLREGHEPRTDGEVAVNAGLAEKAGLKVGDRIGVLTNEPRQDFTVSGVFGYSGGRDSIGGEQTVVFSEPVAQRLMLDGAGDFSGVRVGLAAGASAETVAAALSKDLGADYEVLTGRELAEKASDKSRGILDMMSTVLLGFAGVAVLVGVFLIINTFSIIVAQRLRELALLRALGASRKQMIGSVLLESFVVGLVSSALGLAAGVGIGALGSNLLAGSTDGLEVASLGIPASAVVTAFAVGILTTMLAALFPALRASKVAPISVIRASAGPEGRHRKQTWTGAILLGLGALLLVGGSVASDGANLILLGLLPAFLGVVLLTPLISRPAVQLLGAVFARSLPGRLGRGNSARNPRRTAITASAMMIGVALVTAISTVAASSEDSVTRDIRRDLKADLVAMGEAGSANSASIDPAALDRIAEVPGVSHLAAAAMDTAAVGKENQPVAAWRDWNAAREVLGLRSAGGSVETLAAGTVVMNESTAEARGLKVGDTVRLQLQRGEERTYRVGGLFANSTLVNGMVVPWADAEAGFRTGQPSQAFFQLAGGADESEVRSRIETLLKDSPEVTVQTREDVIEEFSGGFAMMLAIVQALLGVAMLIAILGIVNTLALSILERTREMGALRAIGLSRGQTRRMIMTESVVISLFGAVLGIAVGGVLGLAVAHAMEDQGVTRLSLPWGQMVAYLIGAAVVGVIASIAPARRGARLNVLAAVNHS</sequence>
<evidence type="ECO:0000256" key="2">
    <source>
        <dbReference type="ARBA" id="ARBA00022475"/>
    </source>
</evidence>
<evidence type="ECO:0000256" key="6">
    <source>
        <dbReference type="ARBA" id="ARBA00038076"/>
    </source>
</evidence>
<evidence type="ECO:0000256" key="1">
    <source>
        <dbReference type="ARBA" id="ARBA00004651"/>
    </source>
</evidence>
<feature type="domain" description="MacB-like periplasmic core" evidence="9">
    <location>
        <begin position="18"/>
        <end position="237"/>
    </location>
</feature>
<feature type="domain" description="ABC3 transporter permease C-terminal" evidence="8">
    <location>
        <begin position="724"/>
        <end position="839"/>
    </location>
</feature>
<dbReference type="GO" id="GO:0022857">
    <property type="term" value="F:transmembrane transporter activity"/>
    <property type="evidence" value="ECO:0007669"/>
    <property type="project" value="TreeGrafter"/>
</dbReference>
<evidence type="ECO:0000259" key="8">
    <source>
        <dbReference type="Pfam" id="PF02687"/>
    </source>
</evidence>
<evidence type="ECO:0000256" key="3">
    <source>
        <dbReference type="ARBA" id="ARBA00022692"/>
    </source>
</evidence>
<name>A0A926L0P2_9ACTN</name>
<feature type="transmembrane region" description="Helical" evidence="7">
    <location>
        <begin position="714"/>
        <end position="745"/>
    </location>
</feature>
<reference evidence="10" key="2">
    <citation type="submission" date="2020-09" db="EMBL/GenBank/DDBJ databases">
        <authorList>
            <person name="Luo X."/>
        </authorList>
    </citation>
    <scope>NUCLEOTIDE SEQUENCE</scope>
    <source>
        <strain evidence="10">TRM S81-3</strain>
    </source>
</reference>
<comment type="similarity">
    <text evidence="6">Belongs to the ABC-4 integral membrane protein family.</text>
</comment>
<keyword evidence="3 7" id="KW-0812">Transmembrane</keyword>
<evidence type="ECO:0000259" key="9">
    <source>
        <dbReference type="Pfam" id="PF12704"/>
    </source>
</evidence>
<feature type="transmembrane region" description="Helical" evidence="7">
    <location>
        <begin position="315"/>
        <end position="340"/>
    </location>
</feature>
<dbReference type="Pfam" id="PF12704">
    <property type="entry name" value="MacB_PCD"/>
    <property type="match status" value="2"/>
</dbReference>
<evidence type="ECO:0000256" key="5">
    <source>
        <dbReference type="ARBA" id="ARBA00023136"/>
    </source>
</evidence>
<feature type="domain" description="ABC3 transporter permease C-terminal" evidence="8">
    <location>
        <begin position="274"/>
        <end position="393"/>
    </location>
</feature>
<keyword evidence="4 7" id="KW-1133">Transmembrane helix</keyword>
<feature type="transmembrane region" description="Helical" evidence="7">
    <location>
        <begin position="413"/>
        <end position="432"/>
    </location>
</feature>
<gene>
    <name evidence="10" type="ORF">H0H10_02670</name>
</gene>
<dbReference type="InterPro" id="IPR003838">
    <property type="entry name" value="ABC3_permease_C"/>
</dbReference>
<feature type="transmembrane region" description="Helical" evidence="7">
    <location>
        <begin position="270"/>
        <end position="294"/>
    </location>
</feature>
<evidence type="ECO:0000256" key="7">
    <source>
        <dbReference type="SAM" id="Phobius"/>
    </source>
</evidence>
<dbReference type="InterPro" id="IPR050250">
    <property type="entry name" value="Macrolide_Exporter_MacB"/>
</dbReference>
<accession>A0A926L0P2</accession>
<dbReference type="Pfam" id="PF02687">
    <property type="entry name" value="FtsX"/>
    <property type="match status" value="2"/>
</dbReference>
<feature type="transmembrane region" description="Helical" evidence="7">
    <location>
        <begin position="360"/>
        <end position="384"/>
    </location>
</feature>
<dbReference type="InterPro" id="IPR025857">
    <property type="entry name" value="MacB_PCD"/>
</dbReference>
<proteinExistence type="inferred from homology"/>
<feature type="transmembrane region" description="Helical" evidence="7">
    <location>
        <begin position="489"/>
        <end position="511"/>
    </location>
</feature>